<dbReference type="RefSeq" id="WP_022463257.1">
    <property type="nucleotide sequence ID" value="NZ_CAXSRP010000005.1"/>
</dbReference>
<accession>A0A174BB88</accession>
<protein>
    <submittedName>
        <fullName evidence="1">Uncharacterized protein</fullName>
    </submittedName>
</protein>
<evidence type="ECO:0000313" key="1">
    <source>
        <dbReference type="EMBL" id="CUN97000.1"/>
    </source>
</evidence>
<gene>
    <name evidence="1" type="ORF">ERS852406_01024</name>
    <name evidence="2" type="ORF">G5B05_09620</name>
</gene>
<reference evidence="1 3" key="1">
    <citation type="submission" date="2015-09" db="EMBL/GenBank/DDBJ databases">
        <authorList>
            <consortium name="Pathogen Informatics"/>
        </authorList>
    </citation>
    <scope>NUCLEOTIDE SEQUENCE [LARGE SCALE GENOMIC DNA]</scope>
    <source>
        <strain evidence="1 3">2789STDY5608849</strain>
    </source>
</reference>
<name>A0A174BB88_9FIRM</name>
<reference evidence="2" key="3">
    <citation type="submission" date="2020-02" db="EMBL/GenBank/DDBJ databases">
        <authorList>
            <person name="Littmann E."/>
            <person name="Sorbara M."/>
        </authorList>
    </citation>
    <scope>NUCLEOTIDE SEQUENCE</scope>
    <source>
        <strain evidence="2">MSK.14.54</strain>
    </source>
</reference>
<dbReference type="Proteomes" id="UP000095706">
    <property type="component" value="Unassembled WGS sequence"/>
</dbReference>
<reference evidence="2 4" key="2">
    <citation type="journal article" date="2020" name="Cell Host Microbe">
        <title>Functional and Genomic Variation between Human-Derived Isolates of Lachnospiraceae Reveals Inter- and Intra-Species Diversity.</title>
        <authorList>
            <person name="Sorbara M.T."/>
            <person name="Littmann E.R."/>
            <person name="Fontana E."/>
            <person name="Moody T.U."/>
            <person name="Kohout C.E."/>
            <person name="Gjonbalaj M."/>
            <person name="Eaton V."/>
            <person name="Seok R."/>
            <person name="Leiner I.M."/>
            <person name="Pamer E.G."/>
        </authorList>
    </citation>
    <scope>NUCLEOTIDE SEQUENCE [LARGE SCALE GENOMIC DNA]</scope>
    <source>
        <strain evidence="2 4">MSK.14.54</strain>
    </source>
</reference>
<evidence type="ECO:0000313" key="4">
    <source>
        <dbReference type="Proteomes" id="UP000768180"/>
    </source>
</evidence>
<evidence type="ECO:0000313" key="3">
    <source>
        <dbReference type="Proteomes" id="UP000095706"/>
    </source>
</evidence>
<proteinExistence type="predicted"/>
<dbReference type="Proteomes" id="UP000768180">
    <property type="component" value="Unassembled WGS sequence"/>
</dbReference>
<evidence type="ECO:0000313" key="2">
    <source>
        <dbReference type="EMBL" id="NSE16660.1"/>
    </source>
</evidence>
<keyword evidence="4" id="KW-1185">Reference proteome</keyword>
<dbReference type="EMBL" id="CYYV01000004">
    <property type="protein sequence ID" value="CUN97000.1"/>
    <property type="molecule type" value="Genomic_DNA"/>
</dbReference>
<organism evidence="1 3">
    <name type="scientific">Fusicatenibacter saccharivorans</name>
    <dbReference type="NCBI Taxonomy" id="1150298"/>
    <lineage>
        <taxon>Bacteria</taxon>
        <taxon>Bacillati</taxon>
        <taxon>Bacillota</taxon>
        <taxon>Clostridia</taxon>
        <taxon>Lachnospirales</taxon>
        <taxon>Lachnospiraceae</taxon>
        <taxon>Fusicatenibacter</taxon>
    </lineage>
</organism>
<dbReference type="EMBL" id="JAAITQ010000016">
    <property type="protein sequence ID" value="NSE16660.1"/>
    <property type="molecule type" value="Genomic_DNA"/>
</dbReference>
<dbReference type="AlphaFoldDB" id="A0A174BB88"/>
<dbReference type="STRING" id="1150298.ERS852406_01024"/>
<sequence length="155" mass="17654">MADGFLAPTGKFYPKTENFHAQTARAILGPDGQTDEPIQELLRRGYILFVGFHKPGEPENLHADMDYVLGGPGYPATEGQKAWIAEHTEELSRKQQFDINNDETNFENFYISNVRMFPWCKGCAEEKARDLWGNAQSEEKPKRCDACPAFRNRPL</sequence>